<feature type="compositionally biased region" description="Acidic residues" evidence="1">
    <location>
        <begin position="45"/>
        <end position="56"/>
    </location>
</feature>
<dbReference type="Proteomes" id="UP000703269">
    <property type="component" value="Unassembled WGS sequence"/>
</dbReference>
<dbReference type="AlphaFoldDB" id="A0A9P3GJC2"/>
<keyword evidence="3" id="KW-1185">Reference proteome</keyword>
<feature type="compositionally biased region" description="Polar residues" evidence="1">
    <location>
        <begin position="169"/>
        <end position="187"/>
    </location>
</feature>
<feature type="region of interest" description="Disordered" evidence="1">
    <location>
        <begin position="1"/>
        <end position="264"/>
    </location>
</feature>
<evidence type="ECO:0000313" key="2">
    <source>
        <dbReference type="EMBL" id="GJE95851.1"/>
    </source>
</evidence>
<reference evidence="2 3" key="1">
    <citation type="submission" date="2021-08" db="EMBL/GenBank/DDBJ databases">
        <title>Draft Genome Sequence of Phanerochaete sordida strain YK-624.</title>
        <authorList>
            <person name="Mori T."/>
            <person name="Dohra H."/>
            <person name="Suzuki T."/>
            <person name="Kawagishi H."/>
            <person name="Hirai H."/>
        </authorList>
    </citation>
    <scope>NUCLEOTIDE SEQUENCE [LARGE SCALE GENOMIC DNA]</scope>
    <source>
        <strain evidence="2 3">YK-624</strain>
    </source>
</reference>
<comment type="caution">
    <text evidence="2">The sequence shown here is derived from an EMBL/GenBank/DDBJ whole genome shotgun (WGS) entry which is preliminary data.</text>
</comment>
<proteinExistence type="predicted"/>
<feature type="compositionally biased region" description="Basic and acidic residues" evidence="1">
    <location>
        <begin position="71"/>
        <end position="87"/>
    </location>
</feature>
<gene>
    <name evidence="2" type="ORF">PsYK624_120420</name>
</gene>
<evidence type="ECO:0000313" key="3">
    <source>
        <dbReference type="Proteomes" id="UP000703269"/>
    </source>
</evidence>
<feature type="compositionally biased region" description="Low complexity" evidence="1">
    <location>
        <begin position="95"/>
        <end position="108"/>
    </location>
</feature>
<dbReference type="EMBL" id="BPQB01000053">
    <property type="protein sequence ID" value="GJE95851.1"/>
    <property type="molecule type" value="Genomic_DNA"/>
</dbReference>
<organism evidence="2 3">
    <name type="scientific">Phanerochaete sordida</name>
    <dbReference type="NCBI Taxonomy" id="48140"/>
    <lineage>
        <taxon>Eukaryota</taxon>
        <taxon>Fungi</taxon>
        <taxon>Dikarya</taxon>
        <taxon>Basidiomycota</taxon>
        <taxon>Agaricomycotina</taxon>
        <taxon>Agaricomycetes</taxon>
        <taxon>Polyporales</taxon>
        <taxon>Phanerochaetaceae</taxon>
        <taxon>Phanerochaete</taxon>
    </lineage>
</organism>
<sequence>MSHPANQHFEPAEEEDISRAGVYHDELAPSPGGAKGKQRAKDPFGDADDSSSDEEYSAEKKYPPNIDEEEESRKVAENLRRWEEAERQRRKAARESTLSTTSSSLVSDVTRKASLLWPGRRRSQQGPPKGPGMHHQLRNSEDEVALDEIDTRLSAPPSPVPGNPFATPAASTLSLNNPEDSAIMQESDSGKTLAEEPAIAAPKAKRPSLGRQDSLRAQSPPKPLDLPVPRSPPPRSETPHANRPPEPIPPPKIQHVEEEDEPDKRWWTDWLCGCREGGDNQAGRTNPFE</sequence>
<protein>
    <submittedName>
        <fullName evidence="2">Uncharacterized protein</fullName>
    </submittedName>
</protein>
<evidence type="ECO:0000256" key="1">
    <source>
        <dbReference type="SAM" id="MobiDB-lite"/>
    </source>
</evidence>
<feature type="compositionally biased region" description="Pro residues" evidence="1">
    <location>
        <begin position="220"/>
        <end position="252"/>
    </location>
</feature>
<dbReference type="OrthoDB" id="3358973at2759"/>
<accession>A0A9P3GJC2</accession>
<name>A0A9P3GJC2_9APHY</name>